<proteinExistence type="predicted"/>
<gene>
    <name evidence="2" type="ORF">EVAR_88269_1</name>
</gene>
<comment type="caution">
    <text evidence="2">The sequence shown here is derived from an EMBL/GenBank/DDBJ whole genome shotgun (WGS) entry which is preliminary data.</text>
</comment>
<evidence type="ECO:0000313" key="2">
    <source>
        <dbReference type="EMBL" id="GBP64316.1"/>
    </source>
</evidence>
<protein>
    <submittedName>
        <fullName evidence="2">Uncharacterized protein</fullName>
    </submittedName>
</protein>
<evidence type="ECO:0000313" key="3">
    <source>
        <dbReference type="Proteomes" id="UP000299102"/>
    </source>
</evidence>
<dbReference type="Proteomes" id="UP000299102">
    <property type="component" value="Unassembled WGS sequence"/>
</dbReference>
<feature type="region of interest" description="Disordered" evidence="1">
    <location>
        <begin position="167"/>
        <end position="233"/>
    </location>
</feature>
<dbReference type="EMBL" id="BGZK01000894">
    <property type="protein sequence ID" value="GBP64316.1"/>
    <property type="molecule type" value="Genomic_DNA"/>
</dbReference>
<dbReference type="AlphaFoldDB" id="A0A4C1XK58"/>
<organism evidence="2 3">
    <name type="scientific">Eumeta variegata</name>
    <name type="common">Bagworm moth</name>
    <name type="synonym">Eumeta japonica</name>
    <dbReference type="NCBI Taxonomy" id="151549"/>
    <lineage>
        <taxon>Eukaryota</taxon>
        <taxon>Metazoa</taxon>
        <taxon>Ecdysozoa</taxon>
        <taxon>Arthropoda</taxon>
        <taxon>Hexapoda</taxon>
        <taxon>Insecta</taxon>
        <taxon>Pterygota</taxon>
        <taxon>Neoptera</taxon>
        <taxon>Endopterygota</taxon>
        <taxon>Lepidoptera</taxon>
        <taxon>Glossata</taxon>
        <taxon>Ditrysia</taxon>
        <taxon>Tineoidea</taxon>
        <taxon>Psychidae</taxon>
        <taxon>Oiketicinae</taxon>
        <taxon>Eumeta</taxon>
    </lineage>
</organism>
<sequence>MKIRKYFKQCNAHRVGVAGDSVPGTRSSANCFYTAPHGAPSEIEVISQFRRSGQVTERRGGRGVRRGPGALQNGSVLRASRPGRWRVCAEFIFGGTGANIAGVASFTSRLERQRPWGRLEPRVLQKSAHPRYCDSAQTVGRKSCKSEQREKLFECKQSRDFVQRCDRDAATGRRARAPIINHRRRSRRSPGAARRHKRARLIRPPARRRSHKPARPSSIYSSAGAGRPPGVRD</sequence>
<reference evidence="2 3" key="1">
    <citation type="journal article" date="2019" name="Commun. Biol.">
        <title>The bagworm genome reveals a unique fibroin gene that provides high tensile strength.</title>
        <authorList>
            <person name="Kono N."/>
            <person name="Nakamura H."/>
            <person name="Ohtoshi R."/>
            <person name="Tomita M."/>
            <person name="Numata K."/>
            <person name="Arakawa K."/>
        </authorList>
    </citation>
    <scope>NUCLEOTIDE SEQUENCE [LARGE SCALE GENOMIC DNA]</scope>
</reference>
<accession>A0A4C1XK58</accession>
<keyword evidence="3" id="KW-1185">Reference proteome</keyword>
<feature type="compositionally biased region" description="Basic residues" evidence="1">
    <location>
        <begin position="173"/>
        <end position="214"/>
    </location>
</feature>
<evidence type="ECO:0000256" key="1">
    <source>
        <dbReference type="SAM" id="MobiDB-lite"/>
    </source>
</evidence>
<name>A0A4C1XK58_EUMVA</name>